<sequence>MTGTYEIVYIHRKLEKVENDYAALRDENARYHAELTRLKHTSNPLPAPPRQIPFGGLASLTTPSSRAPWSAPAAPATLLHNGWRSESTHEQGPVAAPDPAPVSREDKGQQLSSPRPQIVPGAQPAENSAKTASQLFTRWNRYIGESFGLSFCYPSNGVDS</sequence>
<feature type="region of interest" description="Disordered" evidence="1">
    <location>
        <begin position="40"/>
        <end position="130"/>
    </location>
</feature>
<dbReference type="EMBL" id="KV722409">
    <property type="protein sequence ID" value="OCH90201.1"/>
    <property type="molecule type" value="Genomic_DNA"/>
</dbReference>
<evidence type="ECO:0000313" key="3">
    <source>
        <dbReference type="Proteomes" id="UP000250043"/>
    </source>
</evidence>
<evidence type="ECO:0000313" key="2">
    <source>
        <dbReference type="EMBL" id="OCH90201.1"/>
    </source>
</evidence>
<dbReference type="Proteomes" id="UP000250043">
    <property type="component" value="Unassembled WGS sequence"/>
</dbReference>
<organism evidence="2 3">
    <name type="scientific">Obba rivulosa</name>
    <dbReference type="NCBI Taxonomy" id="1052685"/>
    <lineage>
        <taxon>Eukaryota</taxon>
        <taxon>Fungi</taxon>
        <taxon>Dikarya</taxon>
        <taxon>Basidiomycota</taxon>
        <taxon>Agaricomycotina</taxon>
        <taxon>Agaricomycetes</taxon>
        <taxon>Polyporales</taxon>
        <taxon>Gelatoporiaceae</taxon>
        <taxon>Obba</taxon>
    </lineage>
</organism>
<accession>A0A8E2AT98</accession>
<protein>
    <submittedName>
        <fullName evidence="2">Uncharacterized protein</fullName>
    </submittedName>
</protein>
<reference evidence="2 3" key="1">
    <citation type="submission" date="2016-07" db="EMBL/GenBank/DDBJ databases">
        <title>Draft genome of the white-rot fungus Obba rivulosa 3A-2.</title>
        <authorList>
            <consortium name="DOE Joint Genome Institute"/>
            <person name="Miettinen O."/>
            <person name="Riley R."/>
            <person name="Acob R."/>
            <person name="Barry K."/>
            <person name="Cullen D."/>
            <person name="De Vries R."/>
            <person name="Hainaut M."/>
            <person name="Hatakka A."/>
            <person name="Henrissat B."/>
            <person name="Hilden K."/>
            <person name="Kuo R."/>
            <person name="Labutti K."/>
            <person name="Lipzen A."/>
            <person name="Makela M.R."/>
            <person name="Sandor L."/>
            <person name="Spatafora J.W."/>
            <person name="Grigoriev I.V."/>
            <person name="Hibbett D.S."/>
        </authorList>
    </citation>
    <scope>NUCLEOTIDE SEQUENCE [LARGE SCALE GENOMIC DNA]</scope>
    <source>
        <strain evidence="2 3">3A-2</strain>
    </source>
</reference>
<keyword evidence="3" id="KW-1185">Reference proteome</keyword>
<evidence type="ECO:0000256" key="1">
    <source>
        <dbReference type="SAM" id="MobiDB-lite"/>
    </source>
</evidence>
<name>A0A8E2AT98_9APHY</name>
<gene>
    <name evidence="2" type="ORF">OBBRIDRAFT_835194</name>
</gene>
<dbReference type="AlphaFoldDB" id="A0A8E2AT98"/>
<feature type="compositionally biased region" description="Low complexity" evidence="1">
    <location>
        <begin position="61"/>
        <end position="77"/>
    </location>
</feature>
<proteinExistence type="predicted"/>